<feature type="domain" description="DUF6817" evidence="1">
    <location>
        <begin position="8"/>
        <end position="92"/>
    </location>
</feature>
<organism evidence="2 3">
    <name type="scientific">Vibrio vulnificus</name>
    <dbReference type="NCBI Taxonomy" id="672"/>
    <lineage>
        <taxon>Bacteria</taxon>
        <taxon>Pseudomonadati</taxon>
        <taxon>Pseudomonadota</taxon>
        <taxon>Gammaproteobacteria</taxon>
        <taxon>Vibrionales</taxon>
        <taxon>Vibrionaceae</taxon>
        <taxon>Vibrio</taxon>
    </lineage>
</organism>
<dbReference type="Proteomes" id="UP000263418">
    <property type="component" value="Chromosome 1"/>
</dbReference>
<dbReference type="Pfam" id="PF20680">
    <property type="entry name" value="DUF6817"/>
    <property type="match status" value="1"/>
</dbReference>
<accession>A0AAN1UBR1</accession>
<name>A0AAN1UBR1_VIBVL</name>
<dbReference type="AlphaFoldDB" id="A0AAN1UBR1"/>
<gene>
    <name evidence="2" type="ORF">FORC53_1283</name>
</gene>
<protein>
    <recommendedName>
        <fullName evidence="1">DUF6817 domain-containing protein</fullName>
    </recommendedName>
</protein>
<evidence type="ECO:0000313" key="2">
    <source>
        <dbReference type="EMBL" id="AXX59622.1"/>
    </source>
</evidence>
<evidence type="ECO:0000313" key="3">
    <source>
        <dbReference type="Proteomes" id="UP000263418"/>
    </source>
</evidence>
<evidence type="ECO:0000259" key="1">
    <source>
        <dbReference type="Pfam" id="PF20680"/>
    </source>
</evidence>
<reference evidence="2 3" key="1">
    <citation type="submission" date="2017-01" db="EMBL/GenBank/DDBJ databases">
        <title>Complete Genome Sequence of Vibrio vulnificus FORC_053.</title>
        <authorList>
            <consortium name="Food-borne Pathogen Omics Research Center"/>
            <person name="Chung H.Y."/>
            <person name="Na E.J."/>
            <person name="Song J.S."/>
            <person name="Kim H."/>
            <person name="Lee J.-H."/>
            <person name="Ryu S."/>
            <person name="Choi S.H."/>
        </authorList>
    </citation>
    <scope>NUCLEOTIDE SEQUENCE [LARGE SCALE GENOMIC DNA]</scope>
    <source>
        <strain evidence="2 3">FORC_053</strain>
    </source>
</reference>
<sequence>MFMDKFGMLQELGAGDFQHLNGSLEAHLKGTEKILMSWGSCELLQIAGLFHAAYGTAGFDENMVSLSQRQEIARIIGRDEEALVYLYCSCDRDYVFPQFGKVLEIQFKDRFTGSTFKLDNAIAKLFCELTVANELELVYGSEEFKLKYGAELFELFQSMDSYLSPEAKNAYKSALSTFA</sequence>
<dbReference type="EMBL" id="CP019290">
    <property type="protein sequence ID" value="AXX59622.1"/>
    <property type="molecule type" value="Genomic_DNA"/>
</dbReference>
<dbReference type="InterPro" id="IPR049202">
    <property type="entry name" value="DUF6817"/>
</dbReference>
<proteinExistence type="predicted"/>